<sequence length="173" mass="19997">MDIGAYFSKSRDYFEQKSQEFHDCDHPHCQDAESAFSFGSQTDCPNLDELESSTHHGYCHSYKDDCVPVIFDRRYNFADRELCSRHFSVRLGGLRHKMAAVLRGYIGCKVIIGSECDDKVKKVNGRISFVGTDFVELFIHENNKGNQNLSKKKYRMIPFDTINWFEMDEGNNA</sequence>
<dbReference type="RefSeq" id="WP_041965351.1">
    <property type="nucleotide sequence ID" value="NZ_BASE01000035.1"/>
</dbReference>
<protein>
    <submittedName>
        <fullName evidence="1">Uncharacterized protein</fullName>
    </submittedName>
</protein>
<reference evidence="1 2" key="1">
    <citation type="submission" date="2013-06" db="EMBL/GenBank/DDBJ databases">
        <title>Whole genome shotgun sequence of Bacillus selenatarsenatis SF-1.</title>
        <authorList>
            <person name="Kuroda M."/>
            <person name="Sei K."/>
            <person name="Yamashita M."/>
            <person name="Ike M."/>
        </authorList>
    </citation>
    <scope>NUCLEOTIDE SEQUENCE [LARGE SCALE GENOMIC DNA]</scope>
    <source>
        <strain evidence="1 2">SF-1</strain>
    </source>
</reference>
<comment type="caution">
    <text evidence="1">The sequence shown here is derived from an EMBL/GenBank/DDBJ whole genome shotgun (WGS) entry which is preliminary data.</text>
</comment>
<dbReference type="AlphaFoldDB" id="A0A0A8X0T0"/>
<evidence type="ECO:0000313" key="1">
    <source>
        <dbReference type="EMBL" id="GAM13518.1"/>
    </source>
</evidence>
<dbReference type="Proteomes" id="UP000031014">
    <property type="component" value="Unassembled WGS sequence"/>
</dbReference>
<proteinExistence type="predicted"/>
<organism evidence="1 2">
    <name type="scientific">Mesobacillus selenatarsenatis (strain DSM 18680 / JCM 14380 / FERM P-15431 / SF-1)</name>
    <dbReference type="NCBI Taxonomy" id="1321606"/>
    <lineage>
        <taxon>Bacteria</taxon>
        <taxon>Bacillati</taxon>
        <taxon>Bacillota</taxon>
        <taxon>Bacilli</taxon>
        <taxon>Bacillales</taxon>
        <taxon>Bacillaceae</taxon>
        <taxon>Mesobacillus</taxon>
    </lineage>
</organism>
<accession>A0A0A8X0T0</accession>
<dbReference type="EMBL" id="BASE01000035">
    <property type="protein sequence ID" value="GAM13518.1"/>
    <property type="molecule type" value="Genomic_DNA"/>
</dbReference>
<gene>
    <name evidence="1" type="ORF">SAMD00020551_1663</name>
</gene>
<name>A0A0A8X0T0_MESS1</name>
<dbReference type="OrthoDB" id="2943838at2"/>
<keyword evidence="2" id="KW-1185">Reference proteome</keyword>
<evidence type="ECO:0000313" key="2">
    <source>
        <dbReference type="Proteomes" id="UP000031014"/>
    </source>
</evidence>